<name>A0ACA9YAV8_9ASCO</name>
<dbReference type="Proteomes" id="UP001152531">
    <property type="component" value="Unassembled WGS sequence"/>
</dbReference>
<keyword evidence="2" id="KW-1185">Reference proteome</keyword>
<evidence type="ECO:0000313" key="1">
    <source>
        <dbReference type="EMBL" id="CAH6722180.1"/>
    </source>
</evidence>
<gene>
    <name evidence="1" type="ORF">CLIB1444_08S03686</name>
</gene>
<organism evidence="1 2">
    <name type="scientific">[Candida] jaroonii</name>
    <dbReference type="NCBI Taxonomy" id="467808"/>
    <lineage>
        <taxon>Eukaryota</taxon>
        <taxon>Fungi</taxon>
        <taxon>Dikarya</taxon>
        <taxon>Ascomycota</taxon>
        <taxon>Saccharomycotina</taxon>
        <taxon>Pichiomycetes</taxon>
        <taxon>Debaryomycetaceae</taxon>
        <taxon>Yamadazyma</taxon>
    </lineage>
</organism>
<sequence>MQHEEYKKAYDELSKSFFRDLEKYHDIQRHGRKFGGYHGMRGYPHHYNAHYWRSGYRGGRFFVPFFGVIAGCMVYHHFAENKERRQRRRDIEDKILGKFQESND</sequence>
<proteinExistence type="predicted"/>
<dbReference type="EMBL" id="CALSDN010000008">
    <property type="protein sequence ID" value="CAH6722180.1"/>
    <property type="molecule type" value="Genomic_DNA"/>
</dbReference>
<comment type="caution">
    <text evidence="1">The sequence shown here is derived from an EMBL/GenBank/DDBJ whole genome shotgun (WGS) entry which is preliminary data.</text>
</comment>
<protein>
    <submittedName>
        <fullName evidence="1">Uncharacterized protein</fullName>
    </submittedName>
</protein>
<reference evidence="1" key="1">
    <citation type="submission" date="2022-06" db="EMBL/GenBank/DDBJ databases">
        <authorList>
            <person name="Legras J.-L."/>
            <person name="Devillers H."/>
            <person name="Grondin C."/>
        </authorList>
    </citation>
    <scope>NUCLEOTIDE SEQUENCE</scope>
    <source>
        <strain evidence="1">CLIB 1444</strain>
    </source>
</reference>
<evidence type="ECO:0000313" key="2">
    <source>
        <dbReference type="Proteomes" id="UP001152531"/>
    </source>
</evidence>
<accession>A0ACA9YAV8</accession>